<name>A0A0A9GGC0_ARUDO</name>
<proteinExistence type="predicted"/>
<sequence length="51" mass="6085">MATVLVNDSTYRHNRILFFVCKFQIKFAMMVMQILAGLRCYLYIPLFTYIS</sequence>
<evidence type="ECO:0000256" key="1">
    <source>
        <dbReference type="SAM" id="Phobius"/>
    </source>
</evidence>
<feature type="transmembrane region" description="Helical" evidence="1">
    <location>
        <begin position="27"/>
        <end position="50"/>
    </location>
</feature>
<evidence type="ECO:0000313" key="2">
    <source>
        <dbReference type="EMBL" id="JAE24110.1"/>
    </source>
</evidence>
<keyword evidence="1" id="KW-0812">Transmembrane</keyword>
<reference evidence="2" key="2">
    <citation type="journal article" date="2015" name="Data Brief">
        <title>Shoot transcriptome of the giant reed, Arundo donax.</title>
        <authorList>
            <person name="Barrero R.A."/>
            <person name="Guerrero F.D."/>
            <person name="Moolhuijzen P."/>
            <person name="Goolsby J.A."/>
            <person name="Tidwell J."/>
            <person name="Bellgard S.E."/>
            <person name="Bellgard M.I."/>
        </authorList>
    </citation>
    <scope>NUCLEOTIDE SEQUENCE</scope>
    <source>
        <tissue evidence="2">Shoot tissue taken approximately 20 cm above the soil surface</tissue>
    </source>
</reference>
<keyword evidence="1" id="KW-1133">Transmembrane helix</keyword>
<dbReference type="AlphaFoldDB" id="A0A0A9GGC0"/>
<keyword evidence="1" id="KW-0472">Membrane</keyword>
<protein>
    <submittedName>
        <fullName evidence="2">Uncharacterized protein</fullName>
    </submittedName>
</protein>
<reference evidence="2" key="1">
    <citation type="submission" date="2014-09" db="EMBL/GenBank/DDBJ databases">
        <authorList>
            <person name="Magalhaes I.L.F."/>
            <person name="Oliveira U."/>
            <person name="Santos F.R."/>
            <person name="Vidigal T.H.D.A."/>
            <person name="Brescovit A.D."/>
            <person name="Santos A.J."/>
        </authorList>
    </citation>
    <scope>NUCLEOTIDE SEQUENCE</scope>
    <source>
        <tissue evidence="2">Shoot tissue taken approximately 20 cm above the soil surface</tissue>
    </source>
</reference>
<dbReference type="EMBL" id="GBRH01173786">
    <property type="protein sequence ID" value="JAE24110.1"/>
    <property type="molecule type" value="Transcribed_RNA"/>
</dbReference>
<accession>A0A0A9GGC0</accession>
<organism evidence="2">
    <name type="scientific">Arundo donax</name>
    <name type="common">Giant reed</name>
    <name type="synonym">Donax arundinaceus</name>
    <dbReference type="NCBI Taxonomy" id="35708"/>
    <lineage>
        <taxon>Eukaryota</taxon>
        <taxon>Viridiplantae</taxon>
        <taxon>Streptophyta</taxon>
        <taxon>Embryophyta</taxon>
        <taxon>Tracheophyta</taxon>
        <taxon>Spermatophyta</taxon>
        <taxon>Magnoliopsida</taxon>
        <taxon>Liliopsida</taxon>
        <taxon>Poales</taxon>
        <taxon>Poaceae</taxon>
        <taxon>PACMAD clade</taxon>
        <taxon>Arundinoideae</taxon>
        <taxon>Arundineae</taxon>
        <taxon>Arundo</taxon>
    </lineage>
</organism>